<protein>
    <submittedName>
        <fullName evidence="3">N-acetylmuramoyl-L-alanine amidase</fullName>
    </submittedName>
</protein>
<evidence type="ECO:0000313" key="3">
    <source>
        <dbReference type="EMBL" id="EUJ35461.1"/>
    </source>
</evidence>
<sequence>MPSVSLSQAILESDWGQSELAVEAKNLFGIKGKYHNQSLSYPTQEFQNDEWVTITAAFRKYDTWEQSMNDQVALFQTGTSWNATLYHPVLAAQTYQEGTKALQTAGYATDPDYARKLNEVIERYELNQYDQL</sequence>
<dbReference type="PRINTS" id="PR01002">
    <property type="entry name" value="FLGFLGJ"/>
</dbReference>
<reference evidence="3 4" key="1">
    <citation type="submission" date="2012-12" db="EMBL/GenBank/DDBJ databases">
        <title>Novel taxa of Listeriaceae from agricultural environments in the United States.</title>
        <authorList>
            <person name="den Bakker H.C."/>
            <person name="Allred A."/>
            <person name="Warchocki S."/>
            <person name="Wright E.M."/>
            <person name="Burrell A."/>
            <person name="Nightingale K.K."/>
            <person name="Kephart D."/>
            <person name="Wiedmann M."/>
        </authorList>
    </citation>
    <scope>NUCLEOTIDE SEQUENCE [LARGE SCALE GENOMIC DNA]</scope>
    <source>
        <strain evidence="3 4">FSL F6-1037</strain>
    </source>
</reference>
<name>W7CI40_9LIST</name>
<dbReference type="InterPro" id="IPR051056">
    <property type="entry name" value="Glycosyl_Hydrolase_73"/>
</dbReference>
<dbReference type="STRING" id="1265861.BCAMP_11725"/>
<dbReference type="PATRIC" id="fig|1265861.3.peg.2300"/>
<gene>
    <name evidence="3" type="ORF">BCAMP_11725</name>
</gene>
<comment type="caution">
    <text evidence="3">The sequence shown here is derived from an EMBL/GenBank/DDBJ whole genome shotgun (WGS) entry which is preliminary data.</text>
</comment>
<evidence type="ECO:0000259" key="2">
    <source>
        <dbReference type="SMART" id="SM00047"/>
    </source>
</evidence>
<accession>W7CI40</accession>
<proteinExistence type="predicted"/>
<dbReference type="Proteomes" id="UP000019243">
    <property type="component" value="Unassembled WGS sequence"/>
</dbReference>
<dbReference type="EMBL" id="AODH01000056">
    <property type="protein sequence ID" value="EUJ35461.1"/>
    <property type="molecule type" value="Genomic_DNA"/>
</dbReference>
<dbReference type="Pfam" id="PF01832">
    <property type="entry name" value="Glucosaminidase"/>
    <property type="match status" value="1"/>
</dbReference>
<dbReference type="OrthoDB" id="977752at2"/>
<dbReference type="InterPro" id="IPR002901">
    <property type="entry name" value="MGlyc_endo_b_GlcNAc-like_dom"/>
</dbReference>
<evidence type="ECO:0000256" key="1">
    <source>
        <dbReference type="ARBA" id="ARBA00022801"/>
    </source>
</evidence>
<dbReference type="Gene3D" id="4.10.80.30">
    <property type="entry name" value="DNA polymerase, domain 6"/>
    <property type="match status" value="1"/>
</dbReference>
<dbReference type="PANTHER" id="PTHR33308:SF10">
    <property type="entry name" value="EXO-GLUCOSAMINIDASE LYTG"/>
    <property type="match status" value="1"/>
</dbReference>
<keyword evidence="1" id="KW-0378">Hydrolase</keyword>
<feature type="domain" description="Mannosyl-glycoprotein endo-beta-N-acetylglucosamidase-like" evidence="2">
    <location>
        <begin position="1"/>
        <end position="130"/>
    </location>
</feature>
<keyword evidence="4" id="KW-1185">Reference proteome</keyword>
<dbReference type="PANTHER" id="PTHR33308">
    <property type="entry name" value="PEPTIDOGLYCAN HYDROLASE FLGJ"/>
    <property type="match status" value="1"/>
</dbReference>
<evidence type="ECO:0000313" key="4">
    <source>
        <dbReference type="Proteomes" id="UP000019243"/>
    </source>
</evidence>
<dbReference type="SMART" id="SM00047">
    <property type="entry name" value="LYZ2"/>
    <property type="match status" value="1"/>
</dbReference>
<dbReference type="AlphaFoldDB" id="W7CI40"/>
<dbReference type="Gene3D" id="1.10.530.10">
    <property type="match status" value="1"/>
</dbReference>
<organism evidence="3 4">
    <name type="scientific">Brochothrix campestris FSL F6-1037</name>
    <dbReference type="NCBI Taxonomy" id="1265861"/>
    <lineage>
        <taxon>Bacteria</taxon>
        <taxon>Bacillati</taxon>
        <taxon>Bacillota</taxon>
        <taxon>Bacilli</taxon>
        <taxon>Bacillales</taxon>
        <taxon>Listeriaceae</taxon>
        <taxon>Brochothrix</taxon>
    </lineage>
</organism>
<dbReference type="GO" id="GO:0004040">
    <property type="term" value="F:amidase activity"/>
    <property type="evidence" value="ECO:0007669"/>
    <property type="project" value="InterPro"/>
</dbReference>
<dbReference type="RefSeq" id="WP_051457055.1">
    <property type="nucleotide sequence ID" value="NZ_AODH01000056.1"/>
</dbReference>